<dbReference type="Pfam" id="PF00271">
    <property type="entry name" value="Helicase_C"/>
    <property type="match status" value="1"/>
</dbReference>
<dbReference type="Pfam" id="PF00176">
    <property type="entry name" value="SNF2-rel_dom"/>
    <property type="match status" value="1"/>
</dbReference>
<evidence type="ECO:0000313" key="9">
    <source>
        <dbReference type="Proteomes" id="UP001332192"/>
    </source>
</evidence>
<evidence type="ECO:0000256" key="3">
    <source>
        <dbReference type="ARBA" id="ARBA00022806"/>
    </source>
</evidence>
<evidence type="ECO:0000256" key="4">
    <source>
        <dbReference type="ARBA" id="ARBA00022840"/>
    </source>
</evidence>
<evidence type="ECO:0000259" key="6">
    <source>
        <dbReference type="PROSITE" id="PS51192"/>
    </source>
</evidence>
<feature type="domain" description="Helicase C-terminal" evidence="7">
    <location>
        <begin position="408"/>
        <end position="570"/>
    </location>
</feature>
<reference evidence="8 9" key="1">
    <citation type="journal article" date="2024" name="Front. Microbiol.">
        <title>Novel thermophilic genera Geochorda gen. nov. and Carboxydochorda gen. nov. from the deep terrestrial subsurface reveal the ecophysiological diversity in the class Limnochordia.</title>
        <authorList>
            <person name="Karnachuk O.V."/>
            <person name="Lukina A.P."/>
            <person name="Avakyan M.R."/>
            <person name="Kadnikov V.V."/>
            <person name="Begmatov S."/>
            <person name="Beletsky A.V."/>
            <person name="Vlasova K.G."/>
            <person name="Novikov A.A."/>
            <person name="Shcherbakova V.A."/>
            <person name="Mardanov A.V."/>
            <person name="Ravin N.V."/>
        </authorList>
    </citation>
    <scope>NUCLEOTIDE SEQUENCE [LARGE SCALE GENOMIC DNA]</scope>
    <source>
        <strain evidence="8 9">L945</strain>
    </source>
</reference>
<dbReference type="InterPro" id="IPR038718">
    <property type="entry name" value="SNF2-like_sf"/>
</dbReference>
<dbReference type="CDD" id="cd18793">
    <property type="entry name" value="SF2_C_SNF"/>
    <property type="match status" value="1"/>
</dbReference>
<evidence type="ECO:0000259" key="7">
    <source>
        <dbReference type="PROSITE" id="PS51194"/>
    </source>
</evidence>
<dbReference type="RefSeq" id="WP_324717870.1">
    <property type="nucleotide sequence ID" value="NZ_CP141615.1"/>
</dbReference>
<protein>
    <submittedName>
        <fullName evidence="8">SNF2-related protein</fullName>
    </submittedName>
</protein>
<dbReference type="Proteomes" id="UP001332192">
    <property type="component" value="Chromosome"/>
</dbReference>
<feature type="region of interest" description="Disordered" evidence="5">
    <location>
        <begin position="615"/>
        <end position="636"/>
    </location>
</feature>
<organism evidence="8 9">
    <name type="scientific">Carboxydichorda subterranea</name>
    <dbReference type="NCBI Taxonomy" id="3109565"/>
    <lineage>
        <taxon>Bacteria</taxon>
        <taxon>Bacillati</taxon>
        <taxon>Bacillota</taxon>
        <taxon>Limnochordia</taxon>
        <taxon>Limnochordales</taxon>
        <taxon>Geochordaceae</taxon>
        <taxon>Carboxydichorda</taxon>
    </lineage>
</organism>
<dbReference type="InterPro" id="IPR000330">
    <property type="entry name" value="SNF2_N"/>
</dbReference>
<dbReference type="PROSITE" id="PS51192">
    <property type="entry name" value="HELICASE_ATP_BIND_1"/>
    <property type="match status" value="1"/>
</dbReference>
<dbReference type="SMART" id="SM00487">
    <property type="entry name" value="DEXDc"/>
    <property type="match status" value="1"/>
</dbReference>
<evidence type="ECO:0000256" key="1">
    <source>
        <dbReference type="ARBA" id="ARBA00022741"/>
    </source>
</evidence>
<keyword evidence="2" id="KW-0378">Hydrolase</keyword>
<evidence type="ECO:0000256" key="5">
    <source>
        <dbReference type="SAM" id="MobiDB-lite"/>
    </source>
</evidence>
<keyword evidence="3" id="KW-0347">Helicase</keyword>
<dbReference type="PANTHER" id="PTHR10799">
    <property type="entry name" value="SNF2/RAD54 HELICASE FAMILY"/>
    <property type="match status" value="1"/>
</dbReference>
<dbReference type="InterPro" id="IPR014001">
    <property type="entry name" value="Helicase_ATP-bd"/>
</dbReference>
<dbReference type="InterPro" id="IPR027417">
    <property type="entry name" value="P-loop_NTPase"/>
</dbReference>
<dbReference type="InterPro" id="IPR001650">
    <property type="entry name" value="Helicase_C-like"/>
</dbReference>
<dbReference type="EMBL" id="CP141615">
    <property type="protein sequence ID" value="WRP18597.1"/>
    <property type="molecule type" value="Genomic_DNA"/>
</dbReference>
<proteinExistence type="predicted"/>
<dbReference type="Gene3D" id="3.40.50.300">
    <property type="entry name" value="P-loop containing nucleotide triphosphate hydrolases"/>
    <property type="match status" value="1"/>
</dbReference>
<dbReference type="InterPro" id="IPR049730">
    <property type="entry name" value="SNF2/RAD54-like_C"/>
</dbReference>
<name>A0ABZ1C0J0_9FIRM</name>
<keyword evidence="1" id="KW-0547">Nucleotide-binding</keyword>
<dbReference type="InterPro" id="IPR057342">
    <property type="entry name" value="DEXDc_RapA"/>
</dbReference>
<dbReference type="CDD" id="cd18011">
    <property type="entry name" value="DEXDc_RapA"/>
    <property type="match status" value="1"/>
</dbReference>
<dbReference type="PROSITE" id="PS51194">
    <property type="entry name" value="HELICASE_CTER"/>
    <property type="match status" value="1"/>
</dbReference>
<gene>
    <name evidence="8" type="ORF">U7230_06240</name>
</gene>
<sequence>MIPSGDVLALAFPRIDRALLLGPGAAGPLRAAKGLGAPLERGLVHEVRVAGASAPLRIEGYAPPGIRWRAAWRRALRSPAGGTHARLFAAAWRGDALRPHPGKDQLLSLPFLAHRWRTAGVIPYPHQIAAARRVIFELGGRAILADEVGLGKTIEAGLVLHELMLRRLVIRALVLVPSGLCWQWYQELREKFDLPAELQASEWDWGRVPLLVASLDTAKRPPHREAVLAQEYDMVIVDEAHRLKNDRTRSFELVAATRTRYLLLVTATPVHNHAGELLSLVRLVSGQRAIRLPAAARRMVPDDPAAHTLRRAARSVMVRYRRSETPIPFTARHLHTVPVRLTQQEAALYADLDRLVMEEAGGGRAGHHVLAFLTLKRELCSSPHALAASLRRMVAHRSASHLVALAERAEQTLRWAKADAALRLVRRLGDEHVLLFTEYVATQRALAERLAELGRPVVLFHGQLTPMQRDWARGVFERQAPVMVSTDAGAEGVNLQFCRHVVNVDLPWNPMRIEQRIGRVHRLGQARDVHIWNLVARSTIEEYVVYLLVQKLDLFRRFVGELDRIVEDVPVVARLERDLTRLFTRAATDAMTAQQIQQALQQLAGAWQDALSRLDGDAGAGHPGAPAASKGARRRR</sequence>
<accession>A0ABZ1C0J0</accession>
<keyword evidence="4" id="KW-0067">ATP-binding</keyword>
<dbReference type="SUPFAM" id="SSF52540">
    <property type="entry name" value="P-loop containing nucleoside triphosphate hydrolases"/>
    <property type="match status" value="2"/>
</dbReference>
<keyword evidence="9" id="KW-1185">Reference proteome</keyword>
<evidence type="ECO:0000313" key="8">
    <source>
        <dbReference type="EMBL" id="WRP18597.1"/>
    </source>
</evidence>
<dbReference type="Gene3D" id="3.40.50.10810">
    <property type="entry name" value="Tandem AAA-ATPase domain"/>
    <property type="match status" value="1"/>
</dbReference>
<feature type="domain" description="Helicase ATP-binding" evidence="6">
    <location>
        <begin position="133"/>
        <end position="287"/>
    </location>
</feature>
<evidence type="ECO:0000256" key="2">
    <source>
        <dbReference type="ARBA" id="ARBA00022801"/>
    </source>
</evidence>
<dbReference type="SMART" id="SM00490">
    <property type="entry name" value="HELICc"/>
    <property type="match status" value="1"/>
</dbReference>